<feature type="binding site" evidence="1">
    <location>
        <position position="33"/>
    </location>
    <ligand>
        <name>S-adenosyl-L-methionine</name>
        <dbReference type="ChEBI" id="CHEBI:59789"/>
    </ligand>
</feature>
<reference evidence="3 4" key="1">
    <citation type="submission" date="2016-10" db="EMBL/GenBank/DDBJ databases">
        <authorList>
            <person name="Varghese N."/>
            <person name="Submissions S."/>
        </authorList>
    </citation>
    <scope>NUCLEOTIDE SEQUENCE [LARGE SCALE GENOMIC DNA]</scope>
    <source>
        <strain evidence="3 4">DSM 1361</strain>
    </source>
</reference>
<dbReference type="CDD" id="cd02440">
    <property type="entry name" value="AdoMet_MTases"/>
    <property type="match status" value="1"/>
</dbReference>
<protein>
    <recommendedName>
        <fullName evidence="1">tRNA 5-carboxymethoxyuridine methyltransferase</fullName>
        <ecNumber evidence="1">2.1.1.-</ecNumber>
    </recommendedName>
    <alternativeName>
        <fullName evidence="1">cmo5U methyltransferase</fullName>
    </alternativeName>
</protein>
<comment type="catalytic activity">
    <reaction evidence="1">
        <text>5-carboxymethoxyuridine(34) in tRNA + S-adenosyl-L-methionine = 5-methoxycarbonylmethoxyuridine(34) in tRNA + S-adenosyl-L-homocysteine</text>
        <dbReference type="Rhea" id="RHEA:54080"/>
        <dbReference type="Rhea" id="RHEA-COMP:13383"/>
        <dbReference type="Rhea" id="RHEA-COMP:13781"/>
        <dbReference type="ChEBI" id="CHEBI:57856"/>
        <dbReference type="ChEBI" id="CHEBI:59789"/>
        <dbReference type="ChEBI" id="CHEBI:136879"/>
        <dbReference type="ChEBI" id="CHEBI:138053"/>
    </reaction>
</comment>
<dbReference type="HAMAP" id="MF_02057">
    <property type="entry name" value="tRNA_methyltr_CmoM"/>
    <property type="match status" value="1"/>
</dbReference>
<keyword evidence="4" id="KW-1185">Reference proteome</keyword>
<evidence type="ECO:0000313" key="3">
    <source>
        <dbReference type="EMBL" id="SFP31650.1"/>
    </source>
</evidence>
<accession>A0A662ZK14</accession>
<dbReference type="GO" id="GO:0006400">
    <property type="term" value="P:tRNA modification"/>
    <property type="evidence" value="ECO:0007669"/>
    <property type="project" value="UniProtKB-UniRule"/>
</dbReference>
<dbReference type="InterPro" id="IPR029063">
    <property type="entry name" value="SAM-dependent_MTases_sf"/>
</dbReference>
<keyword evidence="1" id="KW-0949">S-adenosyl-L-methionine</keyword>
<evidence type="ECO:0000313" key="4">
    <source>
        <dbReference type="Proteomes" id="UP000243745"/>
    </source>
</evidence>
<organism evidence="3 4">
    <name type="scientific">Ruminobacter amylophilus</name>
    <dbReference type="NCBI Taxonomy" id="867"/>
    <lineage>
        <taxon>Bacteria</taxon>
        <taxon>Pseudomonadati</taxon>
        <taxon>Pseudomonadota</taxon>
        <taxon>Gammaproteobacteria</taxon>
        <taxon>Aeromonadales</taxon>
        <taxon>Succinivibrionaceae</taxon>
        <taxon>Ruminobacter</taxon>
    </lineage>
</organism>
<dbReference type="Pfam" id="PF13847">
    <property type="entry name" value="Methyltransf_31"/>
    <property type="match status" value="1"/>
</dbReference>
<evidence type="ECO:0000259" key="2">
    <source>
        <dbReference type="Pfam" id="PF13847"/>
    </source>
</evidence>
<proteinExistence type="inferred from homology"/>
<dbReference type="GO" id="GO:0097697">
    <property type="term" value="F:tRNA (5-carboxymethoxyuridine(34)-5-O)-methyltransferase activity"/>
    <property type="evidence" value="ECO:0007669"/>
    <property type="project" value="UniProtKB-UniRule"/>
</dbReference>
<feature type="binding site" evidence="1">
    <location>
        <position position="128"/>
    </location>
    <ligand>
        <name>S-adenosyl-L-methionine</name>
        <dbReference type="ChEBI" id="CHEBI:59789"/>
    </ligand>
</feature>
<keyword evidence="1" id="KW-0819">tRNA processing</keyword>
<sequence length="279" mass="31881">MLKQKAPPHDQSFDNRAEFFKKQIYGTSKGKIRGAVVWRDLEEILARPEMSRHLRILDAGGGFGYIAMKLAALGHDVTLVDISQDMLDLGKRELEEHPVSGSITFIRGEVQKLNEILPDQKFDLVICHAVLEWLVDPKPVIGILKSMLAPDGMLSLMFYNRTALLFQSLVVGNFDYIRQGLVKKRRQKLTPITPLYISEVRRWLAENGFTVSGMSGVRIIHDYMRDKTEQVSKFDDLLSFELEYSRSEDFAHLGRYIHIWTEPLAESEVGISENGKEEN</sequence>
<comment type="caution">
    <text evidence="1">Lacks conserved residue(s) required for the propagation of feature annotation.</text>
</comment>
<feature type="binding site" evidence="1">
    <location>
        <begin position="60"/>
        <end position="61"/>
    </location>
    <ligand>
        <name>S-adenosyl-L-methionine</name>
        <dbReference type="ChEBI" id="CHEBI:59789"/>
    </ligand>
</feature>
<dbReference type="OrthoDB" id="4697647at2"/>
<comment type="similarity">
    <text evidence="1">Belongs to the class I-like SAM-binding methyltransferase superfamily. CmoM family.</text>
</comment>
<dbReference type="PANTHER" id="PTHR43861">
    <property type="entry name" value="TRANS-ACONITATE 2-METHYLTRANSFERASE-RELATED"/>
    <property type="match status" value="1"/>
</dbReference>
<name>A0A662ZK14_9GAMM</name>
<dbReference type="GO" id="GO:0032259">
    <property type="term" value="P:methylation"/>
    <property type="evidence" value="ECO:0007669"/>
    <property type="project" value="UniProtKB-KW"/>
</dbReference>
<dbReference type="GO" id="GO:0008757">
    <property type="term" value="F:S-adenosylmethionine-dependent methyltransferase activity"/>
    <property type="evidence" value="ECO:0007669"/>
    <property type="project" value="InterPro"/>
</dbReference>
<dbReference type="EC" id="2.1.1.-" evidence="1"/>
<keyword evidence="1 3" id="KW-0489">Methyltransferase</keyword>
<dbReference type="Gene3D" id="3.40.50.150">
    <property type="entry name" value="Vaccinia Virus protein VP39"/>
    <property type="match status" value="1"/>
</dbReference>
<feature type="domain" description="Methyltransferase" evidence="2">
    <location>
        <begin position="52"/>
        <end position="160"/>
    </location>
</feature>
<comment type="function">
    <text evidence="1">Catalyzes the methylation of 5-carboxymethoxyuridine (cmo5U) to form 5-methoxycarbonylmethoxyuridine (mcmo5U) at position 34 in tRNAs.</text>
</comment>
<dbReference type="InterPro" id="IPR025714">
    <property type="entry name" value="Methyltranfer_dom"/>
</dbReference>
<dbReference type="InterPro" id="IPR033664">
    <property type="entry name" value="Cmo5U_methylTrfase"/>
</dbReference>
<feature type="binding site" evidence="1">
    <location>
        <position position="81"/>
    </location>
    <ligand>
        <name>S-adenosyl-L-methionine</name>
        <dbReference type="ChEBI" id="CHEBI:59789"/>
    </ligand>
</feature>
<dbReference type="EMBL" id="FOXF01000015">
    <property type="protein sequence ID" value="SFP31650.1"/>
    <property type="molecule type" value="Genomic_DNA"/>
</dbReference>
<dbReference type="Proteomes" id="UP000243745">
    <property type="component" value="Unassembled WGS sequence"/>
</dbReference>
<evidence type="ECO:0000256" key="1">
    <source>
        <dbReference type="HAMAP-Rule" id="MF_02057"/>
    </source>
</evidence>
<gene>
    <name evidence="1" type="primary">cmoM</name>
    <name evidence="3" type="ORF">SAMN02910344_01060</name>
</gene>
<dbReference type="SUPFAM" id="SSF53335">
    <property type="entry name" value="S-adenosyl-L-methionine-dependent methyltransferases"/>
    <property type="match status" value="1"/>
</dbReference>
<dbReference type="RefSeq" id="WP_093141636.1">
    <property type="nucleotide sequence ID" value="NZ_FOXF01000015.1"/>
</dbReference>
<dbReference type="AlphaFoldDB" id="A0A662ZK14"/>
<keyword evidence="1 3" id="KW-0808">Transferase</keyword>